<protein>
    <submittedName>
        <fullName evidence="1">Uncharacterized protein</fullName>
    </submittedName>
</protein>
<organism evidence="1 2">
    <name type="scientific">Gossypium lobatum</name>
    <dbReference type="NCBI Taxonomy" id="34289"/>
    <lineage>
        <taxon>Eukaryota</taxon>
        <taxon>Viridiplantae</taxon>
        <taxon>Streptophyta</taxon>
        <taxon>Embryophyta</taxon>
        <taxon>Tracheophyta</taxon>
        <taxon>Spermatophyta</taxon>
        <taxon>Magnoliopsida</taxon>
        <taxon>eudicotyledons</taxon>
        <taxon>Gunneridae</taxon>
        <taxon>Pentapetalae</taxon>
        <taxon>rosids</taxon>
        <taxon>malvids</taxon>
        <taxon>Malvales</taxon>
        <taxon>Malvaceae</taxon>
        <taxon>Malvoideae</taxon>
        <taxon>Gossypium</taxon>
    </lineage>
</organism>
<name>A0A7J8NJX3_9ROSI</name>
<proteinExistence type="predicted"/>
<dbReference type="EMBL" id="JABEZX010354527">
    <property type="protein sequence ID" value="MBA0577269.1"/>
    <property type="molecule type" value="Genomic_DNA"/>
</dbReference>
<reference evidence="1 2" key="1">
    <citation type="journal article" date="2019" name="Genome Biol. Evol.">
        <title>Insights into the evolution of the New World diploid cottons (Gossypium, subgenus Houzingenia) based on genome sequencing.</title>
        <authorList>
            <person name="Grover C.E."/>
            <person name="Arick M.A. 2nd"/>
            <person name="Thrash A."/>
            <person name="Conover J.L."/>
            <person name="Sanders W.S."/>
            <person name="Peterson D.G."/>
            <person name="Frelichowski J.E."/>
            <person name="Scheffler J.A."/>
            <person name="Scheffler B.E."/>
            <person name="Wendel J.F."/>
        </authorList>
    </citation>
    <scope>NUCLEOTIDE SEQUENCE [LARGE SCALE GENOMIC DNA]</scope>
    <source>
        <strain evidence="1">157</strain>
        <tissue evidence="1">Leaf</tissue>
    </source>
</reference>
<dbReference type="AlphaFoldDB" id="A0A7J8NJX3"/>
<feature type="non-terminal residue" evidence="1">
    <location>
        <position position="1"/>
    </location>
</feature>
<feature type="non-terminal residue" evidence="1">
    <location>
        <position position="94"/>
    </location>
</feature>
<dbReference type="Proteomes" id="UP000593572">
    <property type="component" value="Unassembled WGS sequence"/>
</dbReference>
<evidence type="ECO:0000313" key="1">
    <source>
        <dbReference type="EMBL" id="MBA0577269.1"/>
    </source>
</evidence>
<keyword evidence="2" id="KW-1185">Reference proteome</keyword>
<evidence type="ECO:0000313" key="2">
    <source>
        <dbReference type="Proteomes" id="UP000593572"/>
    </source>
</evidence>
<gene>
    <name evidence="1" type="ORF">Golob_024688</name>
</gene>
<accession>A0A7J8NJX3</accession>
<sequence length="94" mass="10527">EGIIANQVTISKGSLIPNLNHCLHGRKNSASKWVQCLGKDLLKQRRICMNMTKISCQVMHQICISMILTGTLKLTQDFSPKSMILRTLMTIAEV</sequence>
<comment type="caution">
    <text evidence="1">The sequence shown here is derived from an EMBL/GenBank/DDBJ whole genome shotgun (WGS) entry which is preliminary data.</text>
</comment>